<evidence type="ECO:0000313" key="2">
    <source>
        <dbReference type="Proteomes" id="UP000093053"/>
    </source>
</evidence>
<protein>
    <submittedName>
        <fullName evidence="1">Uncharacterized protein</fullName>
    </submittedName>
</protein>
<dbReference type="AlphaFoldDB" id="A0A1B2HE96"/>
<evidence type="ECO:0000313" key="1">
    <source>
        <dbReference type="EMBL" id="ANZ36047.1"/>
    </source>
</evidence>
<organism evidence="1 2">
    <name type="scientific">Lentzea guizhouensis</name>
    <dbReference type="NCBI Taxonomy" id="1586287"/>
    <lineage>
        <taxon>Bacteria</taxon>
        <taxon>Bacillati</taxon>
        <taxon>Actinomycetota</taxon>
        <taxon>Actinomycetes</taxon>
        <taxon>Pseudonocardiales</taxon>
        <taxon>Pseudonocardiaceae</taxon>
        <taxon>Lentzea</taxon>
    </lineage>
</organism>
<gene>
    <name evidence="1" type="ORF">BBK82_08175</name>
</gene>
<proteinExistence type="predicted"/>
<sequence length="74" mass="8306">MLIEAHPGVSQSRVHRLPIVLIDRLDVVAVDSRSHMLADQILKRAALAVHAIELRQTTENTISHSSHDRIEHVT</sequence>
<accession>A0A1B2HE96</accession>
<dbReference type="KEGG" id="led:BBK82_08175"/>
<keyword evidence="2" id="KW-1185">Reference proteome</keyword>
<reference evidence="1 2" key="1">
    <citation type="submission" date="2016-07" db="EMBL/GenBank/DDBJ databases">
        <title>Complete genome sequence of the Lentzea guizhouensis DHS C013.</title>
        <authorList>
            <person name="Cao C."/>
        </authorList>
    </citation>
    <scope>NUCLEOTIDE SEQUENCE [LARGE SCALE GENOMIC DNA]</scope>
    <source>
        <strain evidence="1 2">DHS C013</strain>
    </source>
</reference>
<dbReference type="Proteomes" id="UP000093053">
    <property type="component" value="Chromosome"/>
</dbReference>
<name>A0A1B2HE96_9PSEU</name>
<dbReference type="EMBL" id="CP016793">
    <property type="protein sequence ID" value="ANZ36047.1"/>
    <property type="molecule type" value="Genomic_DNA"/>
</dbReference>